<evidence type="ECO:0000313" key="4">
    <source>
        <dbReference type="Proteomes" id="UP000697710"/>
    </source>
</evidence>
<dbReference type="GO" id="GO:0009927">
    <property type="term" value="F:histidine phosphotransfer kinase activity"/>
    <property type="evidence" value="ECO:0007669"/>
    <property type="project" value="InterPro"/>
</dbReference>
<dbReference type="AlphaFoldDB" id="A0A956RR62"/>
<dbReference type="SMART" id="SM00073">
    <property type="entry name" value="HPT"/>
    <property type="match status" value="1"/>
</dbReference>
<name>A0A956RR62_UNCEI</name>
<dbReference type="PANTHER" id="PTHR28242">
    <property type="entry name" value="PHOSPHORELAY INTERMEDIATE PROTEIN YPD1"/>
    <property type="match status" value="1"/>
</dbReference>
<dbReference type="GO" id="GO:0000160">
    <property type="term" value="P:phosphorelay signal transduction system"/>
    <property type="evidence" value="ECO:0007669"/>
    <property type="project" value="InterPro"/>
</dbReference>
<reference evidence="3" key="1">
    <citation type="submission" date="2020-04" db="EMBL/GenBank/DDBJ databases">
        <authorList>
            <person name="Zhang T."/>
        </authorList>
    </citation>
    <scope>NUCLEOTIDE SEQUENCE</scope>
    <source>
        <strain evidence="3">HKST-UBA01</strain>
    </source>
</reference>
<dbReference type="PANTHER" id="PTHR28242:SF52">
    <property type="entry name" value="PHOSPHORELAY INTERMEDIATE PROTEIN YPD1"/>
    <property type="match status" value="1"/>
</dbReference>
<dbReference type="CDD" id="cd00088">
    <property type="entry name" value="HPT"/>
    <property type="match status" value="1"/>
</dbReference>
<dbReference type="InterPro" id="IPR008207">
    <property type="entry name" value="Sig_transdc_His_kin_Hpt_dom"/>
</dbReference>
<dbReference type="Pfam" id="PF01627">
    <property type="entry name" value="Hpt"/>
    <property type="match status" value="1"/>
</dbReference>
<protein>
    <submittedName>
        <fullName evidence="3">Hpt domain-containing protein</fullName>
    </submittedName>
</protein>
<feature type="modified residue" description="Phosphohistidine" evidence="1">
    <location>
        <position position="59"/>
    </location>
</feature>
<sequence>MDQSNTLIDHSHLEDVSGGDREFEAELMQEFVGSTPRLISDLAQAIVVGDVKRVEISSHTIKGSCRSLGAVLMADPCFQIEKAAREGSLENAPELLQQVQQQFDALCHYIERTWNVKAA</sequence>
<dbReference type="PROSITE" id="PS50894">
    <property type="entry name" value="HPT"/>
    <property type="match status" value="1"/>
</dbReference>
<evidence type="ECO:0000259" key="2">
    <source>
        <dbReference type="PROSITE" id="PS50894"/>
    </source>
</evidence>
<dbReference type="EMBL" id="JAGQHR010000337">
    <property type="protein sequence ID" value="MCA9728264.1"/>
    <property type="molecule type" value="Genomic_DNA"/>
</dbReference>
<evidence type="ECO:0000256" key="1">
    <source>
        <dbReference type="PROSITE-ProRule" id="PRU00110"/>
    </source>
</evidence>
<dbReference type="GO" id="GO:0005737">
    <property type="term" value="C:cytoplasm"/>
    <property type="evidence" value="ECO:0007669"/>
    <property type="project" value="TreeGrafter"/>
</dbReference>
<organism evidence="3 4">
    <name type="scientific">Eiseniibacteriota bacterium</name>
    <dbReference type="NCBI Taxonomy" id="2212470"/>
    <lineage>
        <taxon>Bacteria</taxon>
        <taxon>Candidatus Eiseniibacteriota</taxon>
    </lineage>
</organism>
<dbReference type="InterPro" id="IPR045871">
    <property type="entry name" value="AHP1-5/YPD1"/>
</dbReference>
<dbReference type="InterPro" id="IPR036641">
    <property type="entry name" value="HPT_dom_sf"/>
</dbReference>
<comment type="caution">
    <text evidence="3">The sequence shown here is derived from an EMBL/GenBank/DDBJ whole genome shotgun (WGS) entry which is preliminary data.</text>
</comment>
<keyword evidence="1" id="KW-0597">Phosphoprotein</keyword>
<dbReference type="Gene3D" id="1.20.120.160">
    <property type="entry name" value="HPT domain"/>
    <property type="match status" value="1"/>
</dbReference>
<gene>
    <name evidence="3" type="ORF">KC729_11315</name>
</gene>
<reference evidence="3" key="2">
    <citation type="journal article" date="2021" name="Microbiome">
        <title>Successional dynamics and alternative stable states in a saline activated sludge microbial community over 9 years.</title>
        <authorList>
            <person name="Wang Y."/>
            <person name="Ye J."/>
            <person name="Ju F."/>
            <person name="Liu L."/>
            <person name="Boyd J.A."/>
            <person name="Deng Y."/>
            <person name="Parks D.H."/>
            <person name="Jiang X."/>
            <person name="Yin X."/>
            <person name="Woodcroft B.J."/>
            <person name="Tyson G.W."/>
            <person name="Hugenholtz P."/>
            <person name="Polz M.F."/>
            <person name="Zhang T."/>
        </authorList>
    </citation>
    <scope>NUCLEOTIDE SEQUENCE</scope>
    <source>
        <strain evidence="3">HKST-UBA01</strain>
    </source>
</reference>
<evidence type="ECO:0000313" key="3">
    <source>
        <dbReference type="EMBL" id="MCA9728264.1"/>
    </source>
</evidence>
<accession>A0A956RR62</accession>
<dbReference type="Proteomes" id="UP000697710">
    <property type="component" value="Unassembled WGS sequence"/>
</dbReference>
<feature type="domain" description="HPt" evidence="2">
    <location>
        <begin position="20"/>
        <end position="113"/>
    </location>
</feature>
<dbReference type="SUPFAM" id="SSF47226">
    <property type="entry name" value="Histidine-containing phosphotransfer domain, HPT domain"/>
    <property type="match status" value="1"/>
</dbReference>
<dbReference type="GO" id="GO:0043424">
    <property type="term" value="F:protein histidine kinase binding"/>
    <property type="evidence" value="ECO:0007669"/>
    <property type="project" value="InterPro"/>
</dbReference>
<proteinExistence type="predicted"/>